<comment type="similarity">
    <text evidence="1">Belongs to the leucine-binding protein family.</text>
</comment>
<gene>
    <name evidence="5" type="ORF">I6G29_11635</name>
    <name evidence="6" type="ORF">NCTC11997_02395</name>
</gene>
<dbReference type="Proteomes" id="UP000254603">
    <property type="component" value="Unassembled WGS sequence"/>
</dbReference>
<name>A0A378XHQ3_9BURK</name>
<dbReference type="Gene3D" id="3.40.50.2300">
    <property type="match status" value="2"/>
</dbReference>
<proteinExistence type="inferred from homology"/>
<dbReference type="Pfam" id="PF13458">
    <property type="entry name" value="Peripla_BP_6"/>
    <property type="match status" value="1"/>
</dbReference>
<evidence type="ECO:0000313" key="6">
    <source>
        <dbReference type="EMBL" id="SUA57465.1"/>
    </source>
</evidence>
<keyword evidence="8" id="KW-1185">Reference proteome</keyword>
<dbReference type="InterPro" id="IPR028081">
    <property type="entry name" value="Leu-bd"/>
</dbReference>
<dbReference type="STRING" id="1122619.GCA_000373745_00294"/>
<dbReference type="PANTHER" id="PTHR30483">
    <property type="entry name" value="LEUCINE-SPECIFIC-BINDING PROTEIN"/>
    <property type="match status" value="1"/>
</dbReference>
<sequence>MKKILISTLLALVLPTVTMAEVVVGVTISNTGPAAAIGIQSQNAMALWPDTLGGEPARYIILDDATDVSKAVRNVRKMTSEDKIDLLVGPNITAAALAILDVLRETQTPMISLVGSGSVVQPVGEGGRQWAYKMSQNDDLMAQAVVEDMLKRGFKKVAYIGFADAYGDSWWREFSDAAVDKLDIVAKESFQRTDNSTMGQVLKLMSAKPDAILIAGSGTPAVLPQQTLKERGYQGQIYQTHGIATPEFLQVGGAVVEDTLFPTGPSVVARTLASDHPVKEEAVKFVEMYEANYGEGTATQFTSDAWGAWILADAAVERTLAQGHKPGTVEFRVALREALENTKDLVVPTGVLNVTPQDHQGFDERAAVMGQVKDGRFVYAAD</sequence>
<dbReference type="RefSeq" id="WP_051077695.1">
    <property type="nucleotide sequence ID" value="NZ_CP065725.1"/>
</dbReference>
<organism evidence="6 7">
    <name type="scientific">Oligella ureolytica</name>
    <dbReference type="NCBI Taxonomy" id="90244"/>
    <lineage>
        <taxon>Bacteria</taxon>
        <taxon>Pseudomonadati</taxon>
        <taxon>Pseudomonadota</taxon>
        <taxon>Betaproteobacteria</taxon>
        <taxon>Burkholderiales</taxon>
        <taxon>Alcaligenaceae</taxon>
        <taxon>Oligella</taxon>
    </lineage>
</organism>
<dbReference type="PANTHER" id="PTHR30483:SF38">
    <property type="entry name" value="BLR7848 PROTEIN"/>
    <property type="match status" value="1"/>
</dbReference>
<evidence type="ECO:0000313" key="8">
    <source>
        <dbReference type="Proteomes" id="UP000594903"/>
    </source>
</evidence>
<dbReference type="OrthoDB" id="5290698at2"/>
<evidence type="ECO:0000256" key="3">
    <source>
        <dbReference type="SAM" id="SignalP"/>
    </source>
</evidence>
<evidence type="ECO:0000256" key="1">
    <source>
        <dbReference type="ARBA" id="ARBA00010062"/>
    </source>
</evidence>
<dbReference type="AlphaFoldDB" id="A0A378XHQ3"/>
<keyword evidence="2 3" id="KW-0732">Signal</keyword>
<dbReference type="EMBL" id="CP065725">
    <property type="protein sequence ID" value="QPT39761.1"/>
    <property type="molecule type" value="Genomic_DNA"/>
</dbReference>
<dbReference type="Proteomes" id="UP000594903">
    <property type="component" value="Chromosome"/>
</dbReference>
<evidence type="ECO:0000259" key="4">
    <source>
        <dbReference type="Pfam" id="PF13458"/>
    </source>
</evidence>
<feature type="signal peptide" evidence="3">
    <location>
        <begin position="1"/>
        <end position="20"/>
    </location>
</feature>
<evidence type="ECO:0000313" key="5">
    <source>
        <dbReference type="EMBL" id="QPT39761.1"/>
    </source>
</evidence>
<evidence type="ECO:0000256" key="2">
    <source>
        <dbReference type="ARBA" id="ARBA00022729"/>
    </source>
</evidence>
<accession>A0A378XHQ3</accession>
<reference evidence="6 7" key="1">
    <citation type="submission" date="2018-06" db="EMBL/GenBank/DDBJ databases">
        <authorList>
            <consortium name="Pathogen Informatics"/>
            <person name="Doyle S."/>
        </authorList>
    </citation>
    <scope>NUCLEOTIDE SEQUENCE [LARGE SCALE GENOMIC DNA]</scope>
    <source>
        <strain evidence="6 7">NCTC11997</strain>
    </source>
</reference>
<dbReference type="EMBL" id="UGSB01000001">
    <property type="protein sequence ID" value="SUA57465.1"/>
    <property type="molecule type" value="Genomic_DNA"/>
</dbReference>
<dbReference type="InterPro" id="IPR028082">
    <property type="entry name" value="Peripla_BP_I"/>
</dbReference>
<protein>
    <submittedName>
        <fullName evidence="5">ABC transporter substrate-binding protein</fullName>
    </submittedName>
    <submittedName>
        <fullName evidence="6">Receptor family ligand binding region</fullName>
    </submittedName>
</protein>
<dbReference type="SUPFAM" id="SSF53822">
    <property type="entry name" value="Periplasmic binding protein-like I"/>
    <property type="match status" value="1"/>
</dbReference>
<feature type="domain" description="Leucine-binding protein" evidence="4">
    <location>
        <begin position="22"/>
        <end position="375"/>
    </location>
</feature>
<dbReference type="InterPro" id="IPR051010">
    <property type="entry name" value="BCAA_transport"/>
</dbReference>
<feature type="chain" id="PRO_5016722317" evidence="3">
    <location>
        <begin position="21"/>
        <end position="382"/>
    </location>
</feature>
<keyword evidence="6" id="KW-0675">Receptor</keyword>
<evidence type="ECO:0000313" key="7">
    <source>
        <dbReference type="Proteomes" id="UP000254603"/>
    </source>
</evidence>
<reference evidence="5 8" key="2">
    <citation type="submission" date="2020-12" db="EMBL/GenBank/DDBJ databases">
        <title>FDA dAtabase for Regulatory Grade micrObial Sequences (FDA-ARGOS): Supporting development and validation of Infectious Disease Dx tests.</title>
        <authorList>
            <person name="Sproer C."/>
            <person name="Gronow S."/>
            <person name="Severitt S."/>
            <person name="Schroder I."/>
            <person name="Tallon L."/>
            <person name="Sadzewicz L."/>
            <person name="Zhao X."/>
            <person name="Boylan J."/>
            <person name="Ott S."/>
            <person name="Bowen H."/>
            <person name="Vavikolanu K."/>
            <person name="Mehta A."/>
            <person name="Aluvathingal J."/>
            <person name="Nadendla S."/>
            <person name="Lowell S."/>
            <person name="Myers T."/>
            <person name="Yan Y."/>
            <person name="Sichtig H."/>
        </authorList>
    </citation>
    <scope>NUCLEOTIDE SEQUENCE [LARGE SCALE GENOMIC DNA]</scope>
    <source>
        <strain evidence="5 8">FDAARGOS_872</strain>
    </source>
</reference>
<dbReference type="CDD" id="cd06333">
    <property type="entry name" value="PBP1_ABC_RPA1789-like"/>
    <property type="match status" value="1"/>
</dbReference>